<organism evidence="6 7">
    <name type="scientific">Flavobacterium croceum DSM 17960</name>
    <dbReference type="NCBI Taxonomy" id="1121886"/>
    <lineage>
        <taxon>Bacteria</taxon>
        <taxon>Pseudomonadati</taxon>
        <taxon>Bacteroidota</taxon>
        <taxon>Flavobacteriia</taxon>
        <taxon>Flavobacteriales</taxon>
        <taxon>Flavobacteriaceae</taxon>
        <taxon>Flavobacterium</taxon>
    </lineage>
</organism>
<protein>
    <recommendedName>
        <fullName evidence="4">Peptidyl-prolyl cis-trans isomerase</fullName>
        <ecNumber evidence="4">5.2.1.8</ecNumber>
    </recommendedName>
</protein>
<dbReference type="RefSeq" id="WP_103726122.1">
    <property type="nucleotide sequence ID" value="NZ_PQNY01000008.1"/>
</dbReference>
<feature type="domain" description="PPIase FKBP-type" evidence="5">
    <location>
        <begin position="113"/>
        <end position="210"/>
    </location>
</feature>
<keyword evidence="7" id="KW-1185">Reference proteome</keyword>
<dbReference type="AlphaFoldDB" id="A0A2S4N7U2"/>
<dbReference type="InterPro" id="IPR001179">
    <property type="entry name" value="PPIase_FKBP_dom"/>
</dbReference>
<dbReference type="SUPFAM" id="SSF54534">
    <property type="entry name" value="FKBP-like"/>
    <property type="match status" value="1"/>
</dbReference>
<evidence type="ECO:0000313" key="7">
    <source>
        <dbReference type="Proteomes" id="UP000237056"/>
    </source>
</evidence>
<proteinExistence type="inferred from homology"/>
<comment type="catalytic activity">
    <reaction evidence="1 3 4">
        <text>[protein]-peptidylproline (omega=180) = [protein]-peptidylproline (omega=0)</text>
        <dbReference type="Rhea" id="RHEA:16237"/>
        <dbReference type="Rhea" id="RHEA-COMP:10747"/>
        <dbReference type="Rhea" id="RHEA-COMP:10748"/>
        <dbReference type="ChEBI" id="CHEBI:83833"/>
        <dbReference type="ChEBI" id="CHEBI:83834"/>
        <dbReference type="EC" id="5.2.1.8"/>
    </reaction>
</comment>
<dbReference type="GO" id="GO:0005509">
    <property type="term" value="F:calcium ion binding"/>
    <property type="evidence" value="ECO:0007669"/>
    <property type="project" value="InterPro"/>
</dbReference>
<comment type="similarity">
    <text evidence="4">Belongs to the FKBP-type PPIase family.</text>
</comment>
<keyword evidence="3 4" id="KW-0413">Isomerase</keyword>
<dbReference type="GO" id="GO:0003755">
    <property type="term" value="F:peptidyl-prolyl cis-trans isomerase activity"/>
    <property type="evidence" value="ECO:0007669"/>
    <property type="project" value="UniProtKB-UniRule"/>
</dbReference>
<evidence type="ECO:0000256" key="2">
    <source>
        <dbReference type="ARBA" id="ARBA00023110"/>
    </source>
</evidence>
<dbReference type="Proteomes" id="UP000237056">
    <property type="component" value="Unassembled WGS sequence"/>
</dbReference>
<dbReference type="Pfam" id="PF00254">
    <property type="entry name" value="FKBP_C"/>
    <property type="match status" value="1"/>
</dbReference>
<sequence length="294" mass="32851">MKKIFFVLVLSISALSTISCKKDDGTEVTPIRDYAEQYATDKTAIDNFLRTHSMAVDANYNVTFADVTENAPNCIKLQTQYPLQERTVDEDGITYKFPYIVFNEGSQRRPTAVDSVLVSYRGVTLDNVQFDKADSPLWFKLGENVITGWGHIFPAFKTGTYTDMVSETLFSNYGAGVFFLPSGLAYYNYGSASIGAYQPIIFNVKLYELRYRDHDADGVLSKNEIPASSSSDIFYSPSSYDSDGDGVPNMYDIDDDGDKIQTKFEIHKDSSGNIIFEDCDGDGIPNYLDPDKCL</sequence>
<dbReference type="OrthoDB" id="1424215at2"/>
<keyword evidence="2 3" id="KW-0697">Rotamase</keyword>
<dbReference type="EMBL" id="PQNY01000008">
    <property type="protein sequence ID" value="POS01794.1"/>
    <property type="molecule type" value="Genomic_DNA"/>
</dbReference>
<name>A0A2S4N7U2_9FLAO</name>
<gene>
    <name evidence="6" type="ORF">Q361_108122</name>
</gene>
<dbReference type="InterPro" id="IPR028974">
    <property type="entry name" value="TSP_type-3_rpt"/>
</dbReference>
<evidence type="ECO:0000256" key="3">
    <source>
        <dbReference type="PROSITE-ProRule" id="PRU00277"/>
    </source>
</evidence>
<dbReference type="PROSITE" id="PS51257">
    <property type="entry name" value="PROKAR_LIPOPROTEIN"/>
    <property type="match status" value="1"/>
</dbReference>
<evidence type="ECO:0000313" key="6">
    <source>
        <dbReference type="EMBL" id="POS01794.1"/>
    </source>
</evidence>
<dbReference type="InterPro" id="IPR046357">
    <property type="entry name" value="PPIase_dom_sf"/>
</dbReference>
<dbReference type="SUPFAM" id="SSF103647">
    <property type="entry name" value="TSP type-3 repeat"/>
    <property type="match status" value="1"/>
</dbReference>
<dbReference type="Gene3D" id="3.10.50.40">
    <property type="match status" value="1"/>
</dbReference>
<evidence type="ECO:0000256" key="1">
    <source>
        <dbReference type="ARBA" id="ARBA00000971"/>
    </source>
</evidence>
<evidence type="ECO:0000256" key="4">
    <source>
        <dbReference type="RuleBase" id="RU003915"/>
    </source>
</evidence>
<comment type="caution">
    <text evidence="6">The sequence shown here is derived from an EMBL/GenBank/DDBJ whole genome shotgun (WGS) entry which is preliminary data.</text>
</comment>
<dbReference type="EC" id="5.2.1.8" evidence="4"/>
<accession>A0A2S4N7U2</accession>
<reference evidence="6 7" key="1">
    <citation type="submission" date="2018-01" db="EMBL/GenBank/DDBJ databases">
        <title>Genomic Encyclopedia of Type Strains, Phase I: the one thousand microbial genomes (KMG-I) project.</title>
        <authorList>
            <person name="Goeker M."/>
        </authorList>
    </citation>
    <scope>NUCLEOTIDE SEQUENCE [LARGE SCALE GENOMIC DNA]</scope>
    <source>
        <strain evidence="6 7">DSM 17960</strain>
    </source>
</reference>
<dbReference type="PROSITE" id="PS50059">
    <property type="entry name" value="FKBP_PPIASE"/>
    <property type="match status" value="1"/>
</dbReference>
<dbReference type="Gene3D" id="4.10.1080.10">
    <property type="entry name" value="TSP type-3 repeat"/>
    <property type="match status" value="1"/>
</dbReference>
<evidence type="ECO:0000259" key="5">
    <source>
        <dbReference type="PROSITE" id="PS50059"/>
    </source>
</evidence>